<evidence type="ECO:0000313" key="1">
    <source>
        <dbReference type="EMBL" id="TNV87729.1"/>
    </source>
</evidence>
<dbReference type="Proteomes" id="UP000785679">
    <property type="component" value="Unassembled WGS sequence"/>
</dbReference>
<protein>
    <submittedName>
        <fullName evidence="1">Uncharacterized protein</fullName>
    </submittedName>
</protein>
<sequence>MTSNNIAAFHVTGSSHTDVYQITEESELGVKYLMTVPNHSDYVVLHNDSLIANELVFNLQNKSFHMIPKFRYKSCLAIDNFGLILGHQTCAMVQLYQYEPSDSKYHAVGMLCDIKPSGCSHQDGGVRLMKRQIPAFEGTIVTFFCLCGKLLQKVAYDLTEKKTTYEHIYQLKNQYIKDFDFVPGCEPLLAILVGFKFLIIDHELQVIHRIYNGMNENSLNYLILAPQFDIERNPFVLTQIQGMLYSQYIKDNGETRIRIPGAENIESFWKDKEIIGLIQFGDSKILLVLDKSGNVTSVKIGTVGSDKLQ</sequence>
<gene>
    <name evidence="1" type="ORF">FGO68_gene16170</name>
</gene>
<organism evidence="1 2">
    <name type="scientific">Halteria grandinella</name>
    <dbReference type="NCBI Taxonomy" id="5974"/>
    <lineage>
        <taxon>Eukaryota</taxon>
        <taxon>Sar</taxon>
        <taxon>Alveolata</taxon>
        <taxon>Ciliophora</taxon>
        <taxon>Intramacronucleata</taxon>
        <taxon>Spirotrichea</taxon>
        <taxon>Stichotrichia</taxon>
        <taxon>Sporadotrichida</taxon>
        <taxon>Halteriidae</taxon>
        <taxon>Halteria</taxon>
    </lineage>
</organism>
<comment type="caution">
    <text evidence="1">The sequence shown here is derived from an EMBL/GenBank/DDBJ whole genome shotgun (WGS) entry which is preliminary data.</text>
</comment>
<name>A0A8J8P867_HALGN</name>
<evidence type="ECO:0000313" key="2">
    <source>
        <dbReference type="Proteomes" id="UP000785679"/>
    </source>
</evidence>
<accession>A0A8J8P867</accession>
<reference evidence="1" key="1">
    <citation type="submission" date="2019-06" db="EMBL/GenBank/DDBJ databases">
        <authorList>
            <person name="Zheng W."/>
        </authorList>
    </citation>
    <scope>NUCLEOTIDE SEQUENCE</scope>
    <source>
        <strain evidence="1">QDHG01</strain>
    </source>
</reference>
<proteinExistence type="predicted"/>
<dbReference type="EMBL" id="RRYP01000258">
    <property type="protein sequence ID" value="TNV87729.1"/>
    <property type="molecule type" value="Genomic_DNA"/>
</dbReference>
<dbReference type="AlphaFoldDB" id="A0A8J8P867"/>
<keyword evidence="2" id="KW-1185">Reference proteome</keyword>